<organism evidence="2">
    <name type="scientific">marine sediment metagenome</name>
    <dbReference type="NCBI Taxonomy" id="412755"/>
    <lineage>
        <taxon>unclassified sequences</taxon>
        <taxon>metagenomes</taxon>
        <taxon>ecological metagenomes</taxon>
    </lineage>
</organism>
<gene>
    <name evidence="2" type="ORF">LCGC14_1256780</name>
</gene>
<name>A0A0F9LN58_9ZZZZ</name>
<sequence>MAFTHSAIVTVDAGDRTILIKQETLQWERLLNGRSTAEWTMADEKGAFRPSTGMPVIIEELTQDTPGGPTTLRLRFAGLLTKADEAELGGTLLHWKCKAGSYEQLFDRFYVTRRYERRNLDQIVPDILDTTDISVEGLTYTGVEQGPRWREFVANTITVQQAFTDLTEFSGFSYWIDVPASWPAGTLDLQFRKPTTPPGSPVTLDSANLERPPQAEKPKVNPDLSCYANRVIVVGGDNIHNWVAQKSNNVEIAARAAHEGTAGVHTKRFDRPSVTNRQHLLALAEALLARYSVTLSSKTFVGVTRVPGFEVGQEVVVNLPDQGLANVDMLINRIKTRVRGTGKDWTHEIQAKGPTA</sequence>
<evidence type="ECO:0000313" key="2">
    <source>
        <dbReference type="EMBL" id="KKM88636.1"/>
    </source>
</evidence>
<comment type="caution">
    <text evidence="2">The sequence shown here is derived from an EMBL/GenBank/DDBJ whole genome shotgun (WGS) entry which is preliminary data.</text>
</comment>
<dbReference type="AlphaFoldDB" id="A0A0F9LN58"/>
<dbReference type="EMBL" id="LAZR01006932">
    <property type="protein sequence ID" value="KKM88636.1"/>
    <property type="molecule type" value="Genomic_DNA"/>
</dbReference>
<feature type="region of interest" description="Disordered" evidence="1">
    <location>
        <begin position="189"/>
        <end position="220"/>
    </location>
</feature>
<proteinExistence type="predicted"/>
<protein>
    <submittedName>
        <fullName evidence="2">Uncharacterized protein</fullName>
    </submittedName>
</protein>
<accession>A0A0F9LN58</accession>
<evidence type="ECO:0000256" key="1">
    <source>
        <dbReference type="SAM" id="MobiDB-lite"/>
    </source>
</evidence>
<reference evidence="2" key="1">
    <citation type="journal article" date="2015" name="Nature">
        <title>Complex archaea that bridge the gap between prokaryotes and eukaryotes.</title>
        <authorList>
            <person name="Spang A."/>
            <person name="Saw J.H."/>
            <person name="Jorgensen S.L."/>
            <person name="Zaremba-Niedzwiedzka K."/>
            <person name="Martijn J."/>
            <person name="Lind A.E."/>
            <person name="van Eijk R."/>
            <person name="Schleper C."/>
            <person name="Guy L."/>
            <person name="Ettema T.J."/>
        </authorList>
    </citation>
    <scope>NUCLEOTIDE SEQUENCE</scope>
</reference>